<gene>
    <name evidence="4" type="ORF">GCM10011399_20180</name>
</gene>
<keyword evidence="3" id="KW-0949">S-adenosyl-L-methionine</keyword>
<dbReference type="PANTHER" id="PTHR10509">
    <property type="entry name" value="O-METHYLTRANSFERASE-RELATED"/>
    <property type="match status" value="1"/>
</dbReference>
<evidence type="ECO:0000256" key="1">
    <source>
        <dbReference type="ARBA" id="ARBA00022603"/>
    </source>
</evidence>
<dbReference type="InterPro" id="IPR050362">
    <property type="entry name" value="Cation-dep_OMT"/>
</dbReference>
<dbReference type="GO" id="GO:0032259">
    <property type="term" value="P:methylation"/>
    <property type="evidence" value="ECO:0007669"/>
    <property type="project" value="UniProtKB-KW"/>
</dbReference>
<dbReference type="EMBL" id="BMGP01000003">
    <property type="protein sequence ID" value="GGF26823.1"/>
    <property type="molecule type" value="Genomic_DNA"/>
</dbReference>
<evidence type="ECO:0000256" key="3">
    <source>
        <dbReference type="ARBA" id="ARBA00022691"/>
    </source>
</evidence>
<dbReference type="CDD" id="cd02440">
    <property type="entry name" value="AdoMet_MTases"/>
    <property type="match status" value="1"/>
</dbReference>
<keyword evidence="1" id="KW-0489">Methyltransferase</keyword>
<evidence type="ECO:0000313" key="4">
    <source>
        <dbReference type="EMBL" id="GGF26823.1"/>
    </source>
</evidence>
<dbReference type="RefSeq" id="WP_188677646.1">
    <property type="nucleotide sequence ID" value="NZ_BMGP01000003.1"/>
</dbReference>
<organism evidence="4 5">
    <name type="scientific">Subtercola lobariae</name>
    <dbReference type="NCBI Taxonomy" id="1588641"/>
    <lineage>
        <taxon>Bacteria</taxon>
        <taxon>Bacillati</taxon>
        <taxon>Actinomycetota</taxon>
        <taxon>Actinomycetes</taxon>
        <taxon>Micrococcales</taxon>
        <taxon>Microbacteriaceae</taxon>
        <taxon>Subtercola</taxon>
    </lineage>
</organism>
<dbReference type="AlphaFoldDB" id="A0A917B681"/>
<dbReference type="PANTHER" id="PTHR10509:SF85">
    <property type="entry name" value="O-METHYLTRANSFERASE RV1220C-RELATED"/>
    <property type="match status" value="1"/>
</dbReference>
<dbReference type="Proteomes" id="UP000598775">
    <property type="component" value="Unassembled WGS sequence"/>
</dbReference>
<dbReference type="InterPro" id="IPR029063">
    <property type="entry name" value="SAM-dependent_MTases_sf"/>
</dbReference>
<dbReference type="Pfam" id="PF01596">
    <property type="entry name" value="Methyltransf_3"/>
    <property type="match status" value="1"/>
</dbReference>
<dbReference type="PROSITE" id="PS51682">
    <property type="entry name" value="SAM_OMT_I"/>
    <property type="match status" value="1"/>
</dbReference>
<dbReference type="GO" id="GO:0008171">
    <property type="term" value="F:O-methyltransferase activity"/>
    <property type="evidence" value="ECO:0007669"/>
    <property type="project" value="InterPro"/>
</dbReference>
<keyword evidence="5" id="KW-1185">Reference proteome</keyword>
<name>A0A917B681_9MICO</name>
<sequence>MSKETNWKYAEDFVTEPAVIAAARAHALELGVESVSPGIGAQLAVLSGTAAAKAIVEIGTGVGVSGLWLFAGAPQATITSIDTEVDRQQSARAAYLEAGIPANRIRLITGKARDVLPRMNENTYDLVLVDADPESVIEYVEHALRLVRVGGTVLVPHALWRDRVADPVQRDDTVADFRSLLSELASSPAVITALSPIGDGLLQITKLIG</sequence>
<dbReference type="GO" id="GO:0008757">
    <property type="term" value="F:S-adenosylmethionine-dependent methyltransferase activity"/>
    <property type="evidence" value="ECO:0007669"/>
    <property type="project" value="TreeGrafter"/>
</dbReference>
<keyword evidence="2" id="KW-0808">Transferase</keyword>
<dbReference type="Gene3D" id="3.40.50.150">
    <property type="entry name" value="Vaccinia Virus protein VP39"/>
    <property type="match status" value="1"/>
</dbReference>
<evidence type="ECO:0000313" key="5">
    <source>
        <dbReference type="Proteomes" id="UP000598775"/>
    </source>
</evidence>
<reference evidence="4 5" key="1">
    <citation type="journal article" date="2014" name="Int. J. Syst. Evol. Microbiol.">
        <title>Complete genome sequence of Corynebacterium casei LMG S-19264T (=DSM 44701T), isolated from a smear-ripened cheese.</title>
        <authorList>
            <consortium name="US DOE Joint Genome Institute (JGI-PGF)"/>
            <person name="Walter F."/>
            <person name="Albersmeier A."/>
            <person name="Kalinowski J."/>
            <person name="Ruckert C."/>
        </authorList>
    </citation>
    <scope>NUCLEOTIDE SEQUENCE [LARGE SCALE GENOMIC DNA]</scope>
    <source>
        <strain evidence="4 5">CGMCC 1.12976</strain>
    </source>
</reference>
<evidence type="ECO:0000256" key="2">
    <source>
        <dbReference type="ARBA" id="ARBA00022679"/>
    </source>
</evidence>
<dbReference type="InterPro" id="IPR002935">
    <property type="entry name" value="SAM_O-MeTrfase"/>
</dbReference>
<dbReference type="SUPFAM" id="SSF53335">
    <property type="entry name" value="S-adenosyl-L-methionine-dependent methyltransferases"/>
    <property type="match status" value="1"/>
</dbReference>
<protein>
    <submittedName>
        <fullName evidence="4">O-methyltransferase</fullName>
    </submittedName>
</protein>
<proteinExistence type="predicted"/>
<comment type="caution">
    <text evidence="4">The sequence shown here is derived from an EMBL/GenBank/DDBJ whole genome shotgun (WGS) entry which is preliminary data.</text>
</comment>
<accession>A0A917B681</accession>